<dbReference type="InterPro" id="IPR011032">
    <property type="entry name" value="GroES-like_sf"/>
</dbReference>
<keyword evidence="4" id="KW-0560">Oxidoreductase</keyword>
<dbReference type="HOGENOM" id="CLU_2378327_0_0_1"/>
<dbReference type="STRING" id="1388766.A0A017SQE0"/>
<dbReference type="SUPFAM" id="SSF50129">
    <property type="entry name" value="GroES-like"/>
    <property type="match status" value="1"/>
</dbReference>
<dbReference type="EMBL" id="KK088412">
    <property type="protein sequence ID" value="EYE99167.1"/>
    <property type="molecule type" value="Genomic_DNA"/>
</dbReference>
<keyword evidence="2" id="KW-0479">Metal-binding</keyword>
<dbReference type="OrthoDB" id="3941538at2759"/>
<evidence type="ECO:0000313" key="6">
    <source>
        <dbReference type="EMBL" id="EYE99167.1"/>
    </source>
</evidence>
<comment type="cofactor">
    <cofactor evidence="1">
        <name>Zn(2+)</name>
        <dbReference type="ChEBI" id="CHEBI:29105"/>
    </cofactor>
</comment>
<proteinExistence type="predicted"/>
<dbReference type="Gene3D" id="3.90.180.10">
    <property type="entry name" value="Medium-chain alcohol dehydrogenases, catalytic domain"/>
    <property type="match status" value="1"/>
</dbReference>
<protein>
    <recommendedName>
        <fullName evidence="5">Alcohol dehydrogenase-like N-terminal domain-containing protein</fullName>
    </recommendedName>
</protein>
<dbReference type="GO" id="GO:0004022">
    <property type="term" value="F:alcohol dehydrogenase (NAD+) activity"/>
    <property type="evidence" value="ECO:0007669"/>
    <property type="project" value="TreeGrafter"/>
</dbReference>
<evidence type="ECO:0000256" key="2">
    <source>
        <dbReference type="ARBA" id="ARBA00022723"/>
    </source>
</evidence>
<gene>
    <name evidence="6" type="ORF">EURHEDRAFT_540966</name>
</gene>
<feature type="non-terminal residue" evidence="6">
    <location>
        <position position="1"/>
    </location>
</feature>
<evidence type="ECO:0000256" key="3">
    <source>
        <dbReference type="ARBA" id="ARBA00022833"/>
    </source>
</evidence>
<organism evidence="6 7">
    <name type="scientific">Aspergillus ruber (strain CBS 135680)</name>
    <dbReference type="NCBI Taxonomy" id="1388766"/>
    <lineage>
        <taxon>Eukaryota</taxon>
        <taxon>Fungi</taxon>
        <taxon>Dikarya</taxon>
        <taxon>Ascomycota</taxon>
        <taxon>Pezizomycotina</taxon>
        <taxon>Eurotiomycetes</taxon>
        <taxon>Eurotiomycetidae</taxon>
        <taxon>Eurotiales</taxon>
        <taxon>Aspergillaceae</taxon>
        <taxon>Aspergillus</taxon>
        <taxon>Aspergillus subgen. Aspergillus</taxon>
    </lineage>
</organism>
<evidence type="ECO:0000259" key="5">
    <source>
        <dbReference type="Pfam" id="PF08240"/>
    </source>
</evidence>
<sequence length="95" mass="10275">WGRYPRPTAAGQISGHESVEHIIQLGAGLDDRVGLKFIHNICRTCAACLAGTESSCLKMRISGYYTAGTFQKYCLAPAEYLISIPSNIPPHLAVP</sequence>
<dbReference type="GO" id="GO:0005737">
    <property type="term" value="C:cytoplasm"/>
    <property type="evidence" value="ECO:0007669"/>
    <property type="project" value="TreeGrafter"/>
</dbReference>
<dbReference type="AlphaFoldDB" id="A0A017SQE0"/>
<dbReference type="Pfam" id="PF08240">
    <property type="entry name" value="ADH_N"/>
    <property type="match status" value="1"/>
</dbReference>
<dbReference type="Proteomes" id="UP000019804">
    <property type="component" value="Unassembled WGS sequence"/>
</dbReference>
<dbReference type="RefSeq" id="XP_040642855.1">
    <property type="nucleotide sequence ID" value="XM_040787380.1"/>
</dbReference>
<evidence type="ECO:0000256" key="4">
    <source>
        <dbReference type="ARBA" id="ARBA00023002"/>
    </source>
</evidence>
<dbReference type="PANTHER" id="PTHR42940:SF5">
    <property type="entry name" value="ALCOHOL DEHYDROGENASE 2"/>
    <property type="match status" value="1"/>
</dbReference>
<dbReference type="GeneID" id="63702504"/>
<feature type="domain" description="Alcohol dehydrogenase-like N-terminal" evidence="5">
    <location>
        <begin position="10"/>
        <end position="85"/>
    </location>
</feature>
<keyword evidence="3" id="KW-0862">Zinc</keyword>
<dbReference type="PANTHER" id="PTHR42940">
    <property type="entry name" value="ALCOHOL DEHYDROGENASE 1-RELATED"/>
    <property type="match status" value="1"/>
</dbReference>
<dbReference type="InterPro" id="IPR013154">
    <property type="entry name" value="ADH-like_N"/>
</dbReference>
<evidence type="ECO:0000313" key="7">
    <source>
        <dbReference type="Proteomes" id="UP000019804"/>
    </source>
</evidence>
<accession>A0A017SQE0</accession>
<keyword evidence="7" id="KW-1185">Reference proteome</keyword>
<dbReference type="GO" id="GO:0046872">
    <property type="term" value="F:metal ion binding"/>
    <property type="evidence" value="ECO:0007669"/>
    <property type="project" value="UniProtKB-KW"/>
</dbReference>
<reference evidence="7" key="1">
    <citation type="journal article" date="2014" name="Nat. Commun.">
        <title>Genomic adaptations of the halophilic Dead Sea filamentous fungus Eurotium rubrum.</title>
        <authorList>
            <person name="Kis-Papo T."/>
            <person name="Weig A.R."/>
            <person name="Riley R."/>
            <person name="Persoh D."/>
            <person name="Salamov A."/>
            <person name="Sun H."/>
            <person name="Lipzen A."/>
            <person name="Wasser S.P."/>
            <person name="Rambold G."/>
            <person name="Grigoriev I.V."/>
            <person name="Nevo E."/>
        </authorList>
    </citation>
    <scope>NUCLEOTIDE SEQUENCE [LARGE SCALE GENOMIC DNA]</scope>
    <source>
        <strain evidence="7">CBS 135680</strain>
    </source>
</reference>
<evidence type="ECO:0000256" key="1">
    <source>
        <dbReference type="ARBA" id="ARBA00001947"/>
    </source>
</evidence>
<name>A0A017SQE0_ASPRC</name>